<dbReference type="Pfam" id="PF01494">
    <property type="entry name" value="FAD_binding_3"/>
    <property type="match status" value="1"/>
</dbReference>
<gene>
    <name evidence="2" type="ORF">COCCU_02160</name>
</gene>
<evidence type="ECO:0000259" key="1">
    <source>
        <dbReference type="Pfam" id="PF01494"/>
    </source>
</evidence>
<dbReference type="SUPFAM" id="SSF51905">
    <property type="entry name" value="FAD/NAD(P)-binding domain"/>
    <property type="match status" value="1"/>
</dbReference>
<evidence type="ECO:0000313" key="2">
    <source>
        <dbReference type="EMBL" id="QGU06391.1"/>
    </source>
</evidence>
<dbReference type="EMBL" id="CP046455">
    <property type="protein sequence ID" value="QGU06391.1"/>
    <property type="molecule type" value="Genomic_DNA"/>
</dbReference>
<dbReference type="InterPro" id="IPR036188">
    <property type="entry name" value="FAD/NAD-bd_sf"/>
</dbReference>
<dbReference type="GO" id="GO:0016628">
    <property type="term" value="F:oxidoreductase activity, acting on the CH-CH group of donors, NAD or NADP as acceptor"/>
    <property type="evidence" value="ECO:0007669"/>
    <property type="project" value="InterPro"/>
</dbReference>
<dbReference type="Gene3D" id="3.50.50.60">
    <property type="entry name" value="FAD/NAD(P)-binding domain"/>
    <property type="match status" value="1"/>
</dbReference>
<dbReference type="PANTHER" id="PTHR42685:SF22">
    <property type="entry name" value="CONDITIONED MEDIUM FACTOR RECEPTOR 1"/>
    <property type="match status" value="1"/>
</dbReference>
<dbReference type="PRINTS" id="PR00420">
    <property type="entry name" value="RNGMNOXGNASE"/>
</dbReference>
<keyword evidence="3" id="KW-1185">Reference proteome</keyword>
<evidence type="ECO:0000313" key="3">
    <source>
        <dbReference type="Proteomes" id="UP000424462"/>
    </source>
</evidence>
<dbReference type="NCBIfam" id="TIGR02032">
    <property type="entry name" value="GG-red-SF"/>
    <property type="match status" value="1"/>
</dbReference>
<name>A0A6B8W1L3_9CORY</name>
<protein>
    <submittedName>
        <fullName evidence="2">Oxidoreductase</fullName>
        <ecNumber evidence="2">1.-.-.-</ecNumber>
    </submittedName>
</protein>
<proteinExistence type="predicted"/>
<accession>A0A6B8W1L3</accession>
<sequence length="421" mass="45091">MSVQNQHVDVLVIGAGPTGSTAALHAAESGFETLLIDAAEFPRDKTCGDGLTPRAVNQLQKLGLADEVTSSHRNRGLKLHGYGGSVTAPWPEGHYGTVGSAMPRTLFDALLVAAAVQRGVQLWEGATATGVEFDGARLDRVRISVAGREVEVTAKYVLVADGVRSTFGKLLGRRWHRGEVYGIAARSYCSSTRSDDEWMHSHVELRDADDVVQPGYGWIFPLGNGDVNLGLGALSTEERPAKINTKKLLHFYADQQRTDWGLGQPREVASALLPMGGAVSNVAGRNWMLLGDAAACVNALNGEGIDYGMETAEMAVNLLDAGSGRDFTLLWPEVLRAHYGEAFLLARTAARLLTYPAFLPLVGPLGLRGPVGATLMPAAARLMGNLITDADRDLMARLWRTAGRVVSGVRKDSPLWDATPV</sequence>
<dbReference type="KEGG" id="cok:COCCU_02160"/>
<dbReference type="PANTHER" id="PTHR42685">
    <property type="entry name" value="GERANYLGERANYL DIPHOSPHATE REDUCTASE"/>
    <property type="match status" value="1"/>
</dbReference>
<dbReference type="AlphaFoldDB" id="A0A6B8W1L3"/>
<dbReference type="InterPro" id="IPR011777">
    <property type="entry name" value="Geranylgeranyl_Rdtase_fam"/>
</dbReference>
<dbReference type="Proteomes" id="UP000424462">
    <property type="component" value="Chromosome"/>
</dbReference>
<feature type="domain" description="FAD-binding" evidence="1">
    <location>
        <begin position="8"/>
        <end position="312"/>
    </location>
</feature>
<reference evidence="2 3" key="1">
    <citation type="submission" date="2019-11" db="EMBL/GenBank/DDBJ databases">
        <title>Complete genome sequence of Corynebacterium kalinowskii 1959, a novel Corynebacterium species isolated from soil of a small paddock in Vilsendorf, Germany.</title>
        <authorList>
            <person name="Schaffert L."/>
            <person name="Ruwe M."/>
            <person name="Milse J."/>
            <person name="Hanuschka K."/>
            <person name="Ortseifen V."/>
            <person name="Droste J."/>
            <person name="Brandt D."/>
            <person name="Schlueter L."/>
            <person name="Kutter Y."/>
            <person name="Vinke S."/>
            <person name="Viehoefer P."/>
            <person name="Jacob L."/>
            <person name="Luebke N.-C."/>
            <person name="Schulte-Berndt E."/>
            <person name="Hain C."/>
            <person name="Linder M."/>
            <person name="Schmidt P."/>
            <person name="Wollenschlaeger L."/>
            <person name="Luttermann T."/>
            <person name="Thieme E."/>
            <person name="Hassa J."/>
            <person name="Haak M."/>
            <person name="Wittchen M."/>
            <person name="Mentz A."/>
            <person name="Persicke M."/>
            <person name="Busche T."/>
            <person name="Ruckert C."/>
        </authorList>
    </citation>
    <scope>NUCLEOTIDE SEQUENCE [LARGE SCALE GENOMIC DNA]</scope>
    <source>
        <strain evidence="2 3">2039</strain>
    </source>
</reference>
<dbReference type="InterPro" id="IPR050407">
    <property type="entry name" value="Geranylgeranyl_reductase"/>
</dbReference>
<dbReference type="RefSeq" id="WP_156229951.1">
    <property type="nucleotide sequence ID" value="NZ_CP046455.1"/>
</dbReference>
<keyword evidence="2" id="KW-0560">Oxidoreductase</keyword>
<dbReference type="GO" id="GO:0071949">
    <property type="term" value="F:FAD binding"/>
    <property type="evidence" value="ECO:0007669"/>
    <property type="project" value="InterPro"/>
</dbReference>
<dbReference type="InterPro" id="IPR002938">
    <property type="entry name" value="FAD-bd"/>
</dbReference>
<organism evidence="2 3">
    <name type="scientific">Corynebacterium occultum</name>
    <dbReference type="NCBI Taxonomy" id="2675219"/>
    <lineage>
        <taxon>Bacteria</taxon>
        <taxon>Bacillati</taxon>
        <taxon>Actinomycetota</taxon>
        <taxon>Actinomycetes</taxon>
        <taxon>Mycobacteriales</taxon>
        <taxon>Corynebacteriaceae</taxon>
        <taxon>Corynebacterium</taxon>
    </lineage>
</organism>
<dbReference type="EC" id="1.-.-.-" evidence="2"/>